<dbReference type="AlphaFoldDB" id="A0A6J4N6B6"/>
<organism evidence="1">
    <name type="scientific">uncultured Nocardioides sp</name>
    <dbReference type="NCBI Taxonomy" id="198441"/>
    <lineage>
        <taxon>Bacteria</taxon>
        <taxon>Bacillati</taxon>
        <taxon>Actinomycetota</taxon>
        <taxon>Actinomycetes</taxon>
        <taxon>Propionibacteriales</taxon>
        <taxon>Nocardioidaceae</taxon>
        <taxon>Nocardioides</taxon>
        <taxon>environmental samples</taxon>
    </lineage>
</organism>
<sequence>MTLTDIRNHGATAPVAVLAMEVVNAEGRRADATA</sequence>
<accession>A0A6J4N6B6</accession>
<gene>
    <name evidence="1" type="ORF">AVDCRST_MAG06-796</name>
</gene>
<name>A0A6J4N6B6_9ACTN</name>
<evidence type="ECO:0000313" key="1">
    <source>
        <dbReference type="EMBL" id="CAA9379190.1"/>
    </source>
</evidence>
<dbReference type="EMBL" id="CADCUP010000052">
    <property type="protein sequence ID" value="CAA9379190.1"/>
    <property type="molecule type" value="Genomic_DNA"/>
</dbReference>
<proteinExistence type="predicted"/>
<protein>
    <submittedName>
        <fullName evidence="1">Uncharacterized protein</fullName>
    </submittedName>
</protein>
<reference evidence="1" key="1">
    <citation type="submission" date="2020-02" db="EMBL/GenBank/DDBJ databases">
        <authorList>
            <person name="Meier V. D."/>
        </authorList>
    </citation>
    <scope>NUCLEOTIDE SEQUENCE</scope>
    <source>
        <strain evidence="1">AVDCRST_MAG06</strain>
    </source>
</reference>